<dbReference type="InterPro" id="IPR008254">
    <property type="entry name" value="Flavodoxin/NO_synth"/>
</dbReference>
<dbReference type="NCBIfam" id="TIGR01752">
    <property type="entry name" value="flav_long"/>
    <property type="match status" value="1"/>
</dbReference>
<dbReference type="AlphaFoldDB" id="A0A128EGT8"/>
<dbReference type="InterPro" id="IPR029039">
    <property type="entry name" value="Flavoprotein-like_sf"/>
</dbReference>
<keyword evidence="6 8" id="KW-0249">Electron transport</keyword>
<evidence type="ECO:0000256" key="3">
    <source>
        <dbReference type="ARBA" id="ARBA00022448"/>
    </source>
</evidence>
<dbReference type="OrthoDB" id="359268at2"/>
<dbReference type="GO" id="GO:0009055">
    <property type="term" value="F:electron transfer activity"/>
    <property type="evidence" value="ECO:0007669"/>
    <property type="project" value="UniProtKB-UniRule"/>
</dbReference>
<dbReference type="PROSITE" id="PS00201">
    <property type="entry name" value="FLAVODOXIN"/>
    <property type="match status" value="1"/>
</dbReference>
<dbReference type="Gene3D" id="3.40.50.360">
    <property type="match status" value="1"/>
</dbReference>
<evidence type="ECO:0000256" key="8">
    <source>
        <dbReference type="PIRNR" id="PIRNR038996"/>
    </source>
</evidence>
<keyword evidence="11" id="KW-1185">Reference proteome</keyword>
<evidence type="ECO:0000256" key="4">
    <source>
        <dbReference type="ARBA" id="ARBA00022630"/>
    </source>
</evidence>
<dbReference type="InterPro" id="IPR050619">
    <property type="entry name" value="Flavodoxin"/>
</dbReference>
<dbReference type="Pfam" id="PF00258">
    <property type="entry name" value="Flavodoxin_1"/>
    <property type="match status" value="1"/>
</dbReference>
<evidence type="ECO:0000313" key="10">
    <source>
        <dbReference type="EMBL" id="CZE47787.1"/>
    </source>
</evidence>
<dbReference type="PROSITE" id="PS50902">
    <property type="entry name" value="FLAVODOXIN_LIKE"/>
    <property type="match status" value="1"/>
</dbReference>
<reference evidence="10 11" key="1">
    <citation type="submission" date="2016-02" db="EMBL/GenBank/DDBJ databases">
        <authorList>
            <consortium name="Pathogen Informatics"/>
        </authorList>
    </citation>
    <scope>NUCLEOTIDE SEQUENCE [LARGE SCALE GENOMIC DNA]</scope>
    <source>
        <strain evidence="10 11">RC20</strain>
    </source>
</reference>
<dbReference type="GO" id="GO:0010181">
    <property type="term" value="F:FMN binding"/>
    <property type="evidence" value="ECO:0007669"/>
    <property type="project" value="UniProtKB-UniRule"/>
</dbReference>
<evidence type="ECO:0000256" key="7">
    <source>
        <dbReference type="ARBA" id="ARBA00023231"/>
    </source>
</evidence>
<protein>
    <recommendedName>
        <fullName evidence="8">Flavodoxin</fullName>
    </recommendedName>
</protein>
<evidence type="ECO:0000259" key="9">
    <source>
        <dbReference type="PROSITE" id="PS50902"/>
    </source>
</evidence>
<dbReference type="RefSeq" id="WP_075493176.1">
    <property type="nucleotide sequence ID" value="NZ_CP053844.1"/>
</dbReference>
<accession>A0A128EGT8</accession>
<evidence type="ECO:0000256" key="6">
    <source>
        <dbReference type="ARBA" id="ARBA00022982"/>
    </source>
</evidence>
<keyword evidence="3 8" id="KW-0813">Transport</keyword>
<keyword evidence="5 8" id="KW-0288">FMN</keyword>
<dbReference type="NCBIfam" id="NF006738">
    <property type="entry name" value="PRK09267.1-4"/>
    <property type="match status" value="1"/>
</dbReference>
<organism evidence="10 11">
    <name type="scientific">Campylobacter geochelonis</name>
    <dbReference type="NCBI Taxonomy" id="1780362"/>
    <lineage>
        <taxon>Bacteria</taxon>
        <taxon>Pseudomonadati</taxon>
        <taxon>Campylobacterota</taxon>
        <taxon>Epsilonproteobacteria</taxon>
        <taxon>Campylobacterales</taxon>
        <taxon>Campylobacteraceae</taxon>
        <taxon>Campylobacter</taxon>
    </lineage>
</organism>
<dbReference type="InterPro" id="IPR001094">
    <property type="entry name" value="Flavdoxin-like"/>
</dbReference>
<dbReference type="InterPro" id="IPR010086">
    <property type="entry name" value="Flavodoxin_lc"/>
</dbReference>
<keyword evidence="7" id="KW-0535">Nitrogen fixation</keyword>
<dbReference type="PANTHER" id="PTHR42809">
    <property type="entry name" value="FLAVODOXIN 2"/>
    <property type="match status" value="1"/>
</dbReference>
<keyword evidence="4 8" id="KW-0285">Flavoprotein</keyword>
<dbReference type="NCBIfam" id="NF006739">
    <property type="entry name" value="PRK09267.1-5"/>
    <property type="match status" value="1"/>
</dbReference>
<sequence>MSIAIVYGSSMGNTENAAGVIKEKLGLEADVLNIADTDASTLNGYDKLICGTSTWGSGDLQDDWDAFDFSALNLDGKTVAVFGLGDSQSYSDEYCNAMGKLYYSLKEKGATMVGEVSKDGYTFEDSEAINDDGNFVGLALDYDNEDDMSDERISNWIEKIRPYFA</sequence>
<proteinExistence type="inferred from homology"/>
<evidence type="ECO:0000313" key="11">
    <source>
        <dbReference type="Proteomes" id="UP000069632"/>
    </source>
</evidence>
<dbReference type="EMBL" id="FIZP01000004">
    <property type="protein sequence ID" value="CZE47787.1"/>
    <property type="molecule type" value="Genomic_DNA"/>
</dbReference>
<dbReference type="PANTHER" id="PTHR42809:SF1">
    <property type="entry name" value="FLAVODOXIN 1"/>
    <property type="match status" value="1"/>
</dbReference>
<gene>
    <name evidence="10" type="primary">fldA_1</name>
    <name evidence="10" type="ORF">ERS672216_01064</name>
</gene>
<comment type="similarity">
    <text evidence="2 8">Belongs to the flavodoxin family.</text>
</comment>
<evidence type="ECO:0000256" key="1">
    <source>
        <dbReference type="ARBA" id="ARBA00001917"/>
    </source>
</evidence>
<comment type="function">
    <text evidence="8">Low-potential electron donor to a number of redox enzymes.</text>
</comment>
<dbReference type="PRINTS" id="PR00369">
    <property type="entry name" value="FLAVODOXIN"/>
</dbReference>
<evidence type="ECO:0000256" key="5">
    <source>
        <dbReference type="ARBA" id="ARBA00022643"/>
    </source>
</evidence>
<dbReference type="PIRSF" id="PIRSF038996">
    <property type="entry name" value="FldA"/>
    <property type="match status" value="1"/>
</dbReference>
<name>A0A128EGT8_9BACT</name>
<dbReference type="SUPFAM" id="SSF52218">
    <property type="entry name" value="Flavoproteins"/>
    <property type="match status" value="1"/>
</dbReference>
<comment type="cofactor">
    <cofactor evidence="1 8">
        <name>FMN</name>
        <dbReference type="ChEBI" id="CHEBI:58210"/>
    </cofactor>
</comment>
<evidence type="ECO:0000256" key="2">
    <source>
        <dbReference type="ARBA" id="ARBA00005267"/>
    </source>
</evidence>
<dbReference type="InterPro" id="IPR001226">
    <property type="entry name" value="Flavodoxin_CS"/>
</dbReference>
<dbReference type="Proteomes" id="UP000069632">
    <property type="component" value="Unassembled WGS sequence"/>
</dbReference>
<feature type="domain" description="Flavodoxin-like" evidence="9">
    <location>
        <begin position="3"/>
        <end position="161"/>
    </location>
</feature>